<evidence type="ECO:0000313" key="9">
    <source>
        <dbReference type="Proteomes" id="UP001431209"/>
    </source>
</evidence>
<feature type="domain" description="Pseudouridine synthase I TruA alpha/beta" evidence="7">
    <location>
        <begin position="10"/>
        <end position="114"/>
    </location>
</feature>
<dbReference type="GO" id="GO:0160147">
    <property type="term" value="F:tRNA pseudouridine(38-40) synthase activity"/>
    <property type="evidence" value="ECO:0007669"/>
    <property type="project" value="UniProtKB-EC"/>
</dbReference>
<evidence type="ECO:0000256" key="3">
    <source>
        <dbReference type="ARBA" id="ARBA00023235"/>
    </source>
</evidence>
<dbReference type="InterPro" id="IPR020094">
    <property type="entry name" value="TruA/RsuA/RluB/E/F_N"/>
</dbReference>
<sequence>MNTVQRYKIVMQYYGTNYSGMESQEGALLPSVQQILEEALSHLKLGHISIYPSCRTDTGVHALYNTAHFDLPEKQDGTVYEPSNIQKIMNYKLCDADVRVSKVEGVAGNYHSRYSTNKRKYMYRLVECFNDEDSSFHSLMYKNRAWTVDSRSGTRTLDVAIMHQAAQTLVGKKIDMTSFAKRSNALKKKLKTDSLERTMDEITVCTHVSDQQDVMNQCPHSHTSSREIRLYFEARSFLRNQIRILVHLLYMIGLGQIPVDSIKTCIESKSRNLTSKMAPPHGLYLINVTD</sequence>
<proteinExistence type="inferred from homology"/>
<dbReference type="InterPro" id="IPR020097">
    <property type="entry name" value="PsdUridine_synth_TruA_a/b_dom"/>
</dbReference>
<comment type="catalytic activity">
    <reaction evidence="6">
        <text>uridine(38/39/40) in tRNA = pseudouridine(38/39/40) in tRNA</text>
        <dbReference type="Rhea" id="RHEA:22376"/>
        <dbReference type="Rhea" id="RHEA-COMP:10085"/>
        <dbReference type="Rhea" id="RHEA-COMP:10087"/>
        <dbReference type="ChEBI" id="CHEBI:65314"/>
        <dbReference type="ChEBI" id="CHEBI:65315"/>
        <dbReference type="EC" id="5.4.99.12"/>
    </reaction>
</comment>
<dbReference type="Gene3D" id="3.30.70.660">
    <property type="entry name" value="Pseudouridine synthase I, catalytic domain, C-terminal subdomain"/>
    <property type="match status" value="1"/>
</dbReference>
<protein>
    <recommendedName>
        <fullName evidence="6">tRNA pseudouridine synthase</fullName>
        <ecNumber evidence="6">5.4.99.12</ecNumber>
    </recommendedName>
</protein>
<dbReference type="HAMAP" id="MF_00171">
    <property type="entry name" value="TruA"/>
    <property type="match status" value="1"/>
</dbReference>
<keyword evidence="3 6" id="KW-0413">Isomerase</keyword>
<dbReference type="EC" id="5.4.99.12" evidence="6"/>
<name>A0AAW2YNN3_9EUKA</name>
<evidence type="ECO:0000313" key="8">
    <source>
        <dbReference type="EMBL" id="KAL0478835.1"/>
    </source>
</evidence>
<evidence type="ECO:0000256" key="2">
    <source>
        <dbReference type="ARBA" id="ARBA00022694"/>
    </source>
</evidence>
<reference evidence="8 9" key="1">
    <citation type="submission" date="2024-03" db="EMBL/GenBank/DDBJ databases">
        <title>The Acrasis kona genome and developmental transcriptomes reveal deep origins of eukaryotic multicellular pathways.</title>
        <authorList>
            <person name="Sheikh S."/>
            <person name="Fu C.-J."/>
            <person name="Brown M.W."/>
            <person name="Baldauf S.L."/>
        </authorList>
    </citation>
    <scope>NUCLEOTIDE SEQUENCE [LARGE SCALE GENOMIC DNA]</scope>
    <source>
        <strain evidence="8 9">ATCC MYA-3509</strain>
    </source>
</reference>
<feature type="active site" description="Nucleophile" evidence="4">
    <location>
        <position position="57"/>
    </location>
</feature>
<feature type="binding site" evidence="5">
    <location>
        <position position="121"/>
    </location>
    <ligand>
        <name>substrate</name>
    </ligand>
</feature>
<dbReference type="InterPro" id="IPR020103">
    <property type="entry name" value="PsdUridine_synth_cat_dom_sf"/>
</dbReference>
<dbReference type="Gene3D" id="3.30.70.580">
    <property type="entry name" value="Pseudouridine synthase I, catalytic domain, N-terminal subdomain"/>
    <property type="match status" value="1"/>
</dbReference>
<dbReference type="GO" id="GO:0031119">
    <property type="term" value="P:tRNA pseudouridine synthesis"/>
    <property type="evidence" value="ECO:0007669"/>
    <property type="project" value="TreeGrafter"/>
</dbReference>
<evidence type="ECO:0000259" key="7">
    <source>
        <dbReference type="Pfam" id="PF01416"/>
    </source>
</evidence>
<dbReference type="EMBL" id="JAOPGA020000471">
    <property type="protein sequence ID" value="KAL0478835.1"/>
    <property type="molecule type" value="Genomic_DNA"/>
</dbReference>
<organism evidence="8 9">
    <name type="scientific">Acrasis kona</name>
    <dbReference type="NCBI Taxonomy" id="1008807"/>
    <lineage>
        <taxon>Eukaryota</taxon>
        <taxon>Discoba</taxon>
        <taxon>Heterolobosea</taxon>
        <taxon>Tetramitia</taxon>
        <taxon>Eutetramitia</taxon>
        <taxon>Acrasidae</taxon>
        <taxon>Acrasis</taxon>
    </lineage>
</organism>
<dbReference type="SUPFAM" id="SSF55120">
    <property type="entry name" value="Pseudouridine synthase"/>
    <property type="match status" value="1"/>
</dbReference>
<dbReference type="AlphaFoldDB" id="A0AAW2YNN3"/>
<evidence type="ECO:0000256" key="5">
    <source>
        <dbReference type="PIRSR" id="PIRSR001430-2"/>
    </source>
</evidence>
<evidence type="ECO:0000256" key="1">
    <source>
        <dbReference type="ARBA" id="ARBA00009375"/>
    </source>
</evidence>
<keyword evidence="2 6" id="KW-0819">tRNA processing</keyword>
<keyword evidence="9" id="KW-1185">Reference proteome</keyword>
<accession>A0AAW2YNN3</accession>
<dbReference type="PANTHER" id="PTHR11142">
    <property type="entry name" value="PSEUDOURIDYLATE SYNTHASE"/>
    <property type="match status" value="1"/>
</dbReference>
<evidence type="ECO:0000256" key="4">
    <source>
        <dbReference type="PIRSR" id="PIRSR001430-1"/>
    </source>
</evidence>
<dbReference type="InterPro" id="IPR020095">
    <property type="entry name" value="PsdUridine_synth_TruA_C"/>
</dbReference>
<comment type="caution">
    <text evidence="8">The sequence shown here is derived from an EMBL/GenBank/DDBJ whole genome shotgun (WGS) entry which is preliminary data.</text>
</comment>
<evidence type="ECO:0000256" key="6">
    <source>
        <dbReference type="RuleBase" id="RU003792"/>
    </source>
</evidence>
<gene>
    <name evidence="8" type="ORF">AKO1_008256</name>
</gene>
<comment type="similarity">
    <text evidence="1 6">Belongs to the tRNA pseudouridine synthase TruA family.</text>
</comment>
<dbReference type="PANTHER" id="PTHR11142:SF0">
    <property type="entry name" value="TRNA PSEUDOURIDINE SYNTHASE-LIKE 1"/>
    <property type="match status" value="1"/>
</dbReference>
<dbReference type="InterPro" id="IPR001406">
    <property type="entry name" value="PsdUridine_synth_TruA"/>
</dbReference>
<dbReference type="PIRSF" id="PIRSF001430">
    <property type="entry name" value="tRNA_psdUrid_synth"/>
    <property type="match status" value="1"/>
</dbReference>
<dbReference type="Pfam" id="PF01416">
    <property type="entry name" value="PseudoU_synth_1"/>
    <property type="match status" value="2"/>
</dbReference>
<dbReference type="Proteomes" id="UP001431209">
    <property type="component" value="Unassembled WGS sequence"/>
</dbReference>
<feature type="domain" description="Pseudouridine synthase I TruA alpha/beta" evidence="7">
    <location>
        <begin position="165"/>
        <end position="288"/>
    </location>
</feature>
<dbReference type="GO" id="GO:0003723">
    <property type="term" value="F:RNA binding"/>
    <property type="evidence" value="ECO:0007669"/>
    <property type="project" value="InterPro"/>
</dbReference>